<proteinExistence type="predicted"/>
<reference evidence="1 2" key="1">
    <citation type="submission" date="2018-05" db="EMBL/GenBank/DDBJ databases">
        <title>Reference genomes for bee gut microbiota database.</title>
        <authorList>
            <person name="Ellegaard K.M."/>
        </authorList>
    </citation>
    <scope>NUCLEOTIDE SEQUENCE [LARGE SCALE GENOMIC DNA]</scope>
    <source>
        <strain evidence="1 2">ESL0284</strain>
    </source>
</reference>
<dbReference type="OrthoDB" id="8443793at2"/>
<evidence type="ECO:0000313" key="1">
    <source>
        <dbReference type="EMBL" id="PXZ00772.1"/>
    </source>
</evidence>
<protein>
    <submittedName>
        <fullName evidence="1">DUF177 domain-containing protein</fullName>
    </submittedName>
</protein>
<sequence length="176" mass="20231">MNSCCEFSKKIFINQIQKKEFRITIEADKSERKALAERFSIPEILSLSCFYKLAYFHGGHIRAQGILKSSIIQNCVVSLEDFPVDIEDGFELIFIPLSQVSSELEELDDPDIIPYDNDYIDIGEVTAQQLALLLDPYPHKPNVEKKLIIKEKDLEIQGIKRKKDSPFKILEKLKKG</sequence>
<accession>A0A318N6S1</accession>
<gene>
    <name evidence="1" type="ORF">DK869_05090</name>
</gene>
<dbReference type="AlphaFoldDB" id="A0A318N6S1"/>
<keyword evidence="2" id="KW-1185">Reference proteome</keyword>
<dbReference type="InterPro" id="IPR003772">
    <property type="entry name" value="YceD"/>
</dbReference>
<dbReference type="Pfam" id="PF02620">
    <property type="entry name" value="YceD"/>
    <property type="match status" value="1"/>
</dbReference>
<name>A0A318N6S1_9PROT</name>
<dbReference type="Proteomes" id="UP000247565">
    <property type="component" value="Unassembled WGS sequence"/>
</dbReference>
<comment type="caution">
    <text evidence="1">The sequence shown here is derived from an EMBL/GenBank/DDBJ whole genome shotgun (WGS) entry which is preliminary data.</text>
</comment>
<dbReference type="EMBL" id="QGLT01000002">
    <property type="protein sequence ID" value="PXZ00772.1"/>
    <property type="molecule type" value="Genomic_DNA"/>
</dbReference>
<organism evidence="1 2">
    <name type="scientific">Commensalibacter melissae</name>
    <dbReference type="NCBI Taxonomy" id="2070537"/>
    <lineage>
        <taxon>Bacteria</taxon>
        <taxon>Pseudomonadati</taxon>
        <taxon>Pseudomonadota</taxon>
        <taxon>Alphaproteobacteria</taxon>
        <taxon>Acetobacterales</taxon>
        <taxon>Acetobacteraceae</taxon>
    </lineage>
</organism>
<dbReference type="RefSeq" id="WP_110438913.1">
    <property type="nucleotide sequence ID" value="NZ_CP046393.1"/>
</dbReference>
<evidence type="ECO:0000313" key="2">
    <source>
        <dbReference type="Proteomes" id="UP000247565"/>
    </source>
</evidence>